<dbReference type="AlphaFoldDB" id="W4JRV3"/>
<protein>
    <submittedName>
        <fullName evidence="1">Uncharacterized protein</fullName>
    </submittedName>
</protein>
<evidence type="ECO:0000313" key="2">
    <source>
        <dbReference type="Proteomes" id="UP000030671"/>
    </source>
</evidence>
<keyword evidence="2" id="KW-1185">Reference proteome</keyword>
<proteinExistence type="predicted"/>
<dbReference type="Proteomes" id="UP000030671">
    <property type="component" value="Unassembled WGS sequence"/>
</dbReference>
<dbReference type="GeneID" id="20673829"/>
<reference evidence="1 2" key="1">
    <citation type="journal article" date="2012" name="New Phytol.">
        <title>Insight into trade-off between wood decay and parasitism from the genome of a fungal forest pathogen.</title>
        <authorList>
            <person name="Olson A."/>
            <person name="Aerts A."/>
            <person name="Asiegbu F."/>
            <person name="Belbahri L."/>
            <person name="Bouzid O."/>
            <person name="Broberg A."/>
            <person name="Canback B."/>
            <person name="Coutinho P.M."/>
            <person name="Cullen D."/>
            <person name="Dalman K."/>
            <person name="Deflorio G."/>
            <person name="van Diepen L.T."/>
            <person name="Dunand C."/>
            <person name="Duplessis S."/>
            <person name="Durling M."/>
            <person name="Gonthier P."/>
            <person name="Grimwood J."/>
            <person name="Fossdal C.G."/>
            <person name="Hansson D."/>
            <person name="Henrissat B."/>
            <person name="Hietala A."/>
            <person name="Himmelstrand K."/>
            <person name="Hoffmeister D."/>
            <person name="Hogberg N."/>
            <person name="James T.Y."/>
            <person name="Karlsson M."/>
            <person name="Kohler A."/>
            <person name="Kues U."/>
            <person name="Lee Y.H."/>
            <person name="Lin Y.C."/>
            <person name="Lind M."/>
            <person name="Lindquist E."/>
            <person name="Lombard V."/>
            <person name="Lucas S."/>
            <person name="Lunden K."/>
            <person name="Morin E."/>
            <person name="Murat C."/>
            <person name="Park J."/>
            <person name="Raffaello T."/>
            <person name="Rouze P."/>
            <person name="Salamov A."/>
            <person name="Schmutz J."/>
            <person name="Solheim H."/>
            <person name="Stahlberg J."/>
            <person name="Velez H."/>
            <person name="de Vries R.P."/>
            <person name="Wiebenga A."/>
            <person name="Woodward S."/>
            <person name="Yakovlev I."/>
            <person name="Garbelotto M."/>
            <person name="Martin F."/>
            <person name="Grigoriev I.V."/>
            <person name="Stenlid J."/>
        </authorList>
    </citation>
    <scope>NUCLEOTIDE SEQUENCE [LARGE SCALE GENOMIC DNA]</scope>
    <source>
        <strain evidence="1 2">TC 32-1</strain>
    </source>
</reference>
<dbReference type="KEGG" id="hir:HETIRDRAFT_422622"/>
<gene>
    <name evidence="1" type="ORF">HETIRDRAFT_422622</name>
</gene>
<sequence length="88" mass="9456">MTCTDLTHHRTPFNHTEATIKGSSHTGKVYRDSGACCLPLGPVTLGLCCMATHALSVVLLHLGIDYVALSQTFLSSPHALRNHQTSVL</sequence>
<dbReference type="HOGENOM" id="CLU_2469375_0_0_1"/>
<dbReference type="RefSeq" id="XP_009552477.1">
    <property type="nucleotide sequence ID" value="XM_009554182.1"/>
</dbReference>
<accession>W4JRV3</accession>
<evidence type="ECO:0000313" key="1">
    <source>
        <dbReference type="EMBL" id="ETW76277.1"/>
    </source>
</evidence>
<dbReference type="InParanoid" id="W4JRV3"/>
<organism evidence="1 2">
    <name type="scientific">Heterobasidion irregulare (strain TC 32-1)</name>
    <dbReference type="NCBI Taxonomy" id="747525"/>
    <lineage>
        <taxon>Eukaryota</taxon>
        <taxon>Fungi</taxon>
        <taxon>Dikarya</taxon>
        <taxon>Basidiomycota</taxon>
        <taxon>Agaricomycotina</taxon>
        <taxon>Agaricomycetes</taxon>
        <taxon>Russulales</taxon>
        <taxon>Bondarzewiaceae</taxon>
        <taxon>Heterobasidion</taxon>
        <taxon>Heterobasidion annosum species complex</taxon>
    </lineage>
</organism>
<dbReference type="EMBL" id="KI925465">
    <property type="protein sequence ID" value="ETW76277.1"/>
    <property type="molecule type" value="Genomic_DNA"/>
</dbReference>
<name>W4JRV3_HETIT</name>